<dbReference type="Pfam" id="PF13391">
    <property type="entry name" value="HNH_2"/>
    <property type="match status" value="1"/>
</dbReference>
<dbReference type="PANTHER" id="PTHR14140">
    <property type="entry name" value="E3 UBIQUITIN-PROTEIN LIGASE UHRF-RELATED"/>
    <property type="match status" value="1"/>
</dbReference>
<protein>
    <submittedName>
        <fullName evidence="3">YDG/SRA domain-containing protein</fullName>
    </submittedName>
</protein>
<evidence type="ECO:0000259" key="2">
    <source>
        <dbReference type="PROSITE" id="PS51015"/>
    </source>
</evidence>
<dbReference type="InterPro" id="IPR036987">
    <property type="entry name" value="SRA-YDG_sf"/>
</dbReference>
<dbReference type="InterPro" id="IPR045134">
    <property type="entry name" value="UHRF1/2-like"/>
</dbReference>
<dbReference type="InterPro" id="IPR003615">
    <property type="entry name" value="HNH_nuc"/>
</dbReference>
<sequence>MSESEIGSGSTPSLSEVLASLRAKWELGKQNGSDDARRHLEAIGRVATQRSTADNTRVGLENTLYELLAANGVAREVTALLAEYFPNDPWEPLLLAAGLLEKPFDGFGHPPYVPVGMGFPNRRALRAAGVHAHLQGGIWGKASEEAKSIVVSGGYEDDEDYGDEIIYTGQGGQDQATKRQVKDQVLTLGNAALVNSIATGRPVRVIRGSSGDRDHSPSEGLRYDGLYRVEKHWSQRGTSGFLVWRYQLRAVASTDSIDRNAATNAAKLSRSPRKIPAAAPTLGSQPTGNDTPDRKKGETQRIIRSTAVANWVKKIHNHTCQVCGTRIETPTGAYAEAAHVRPLGRPHNGPDTTDNVLCLCPNHHVEFDFGMITINADGTVLERGSRQHGYKLRQHSEHPINAEHLKHHRDHHESQKAAGTD</sequence>
<comment type="caution">
    <text evidence="3">The sequence shown here is derived from an EMBL/GenBank/DDBJ whole genome shotgun (WGS) entry which is preliminary data.</text>
</comment>
<dbReference type="RefSeq" id="WP_382045642.1">
    <property type="nucleotide sequence ID" value="NZ_JBHSKJ010000013.1"/>
</dbReference>
<proteinExistence type="predicted"/>
<dbReference type="SMART" id="SM00507">
    <property type="entry name" value="HNHc"/>
    <property type="match status" value="1"/>
</dbReference>
<dbReference type="SMART" id="SM00466">
    <property type="entry name" value="SRA"/>
    <property type="match status" value="1"/>
</dbReference>
<dbReference type="InterPro" id="IPR015947">
    <property type="entry name" value="PUA-like_sf"/>
</dbReference>
<organism evidence="3 4">
    <name type="scientific">Streptomyces aureoversilis</name>
    <dbReference type="NCBI Taxonomy" id="67277"/>
    <lineage>
        <taxon>Bacteria</taxon>
        <taxon>Bacillati</taxon>
        <taxon>Actinomycetota</taxon>
        <taxon>Actinomycetes</taxon>
        <taxon>Kitasatosporales</taxon>
        <taxon>Streptomycetaceae</taxon>
        <taxon>Streptomyces</taxon>
    </lineage>
</organism>
<dbReference type="Pfam" id="PF02182">
    <property type="entry name" value="SAD_SRA"/>
    <property type="match status" value="1"/>
</dbReference>
<evidence type="ECO:0000256" key="1">
    <source>
        <dbReference type="SAM" id="MobiDB-lite"/>
    </source>
</evidence>
<evidence type="ECO:0000313" key="4">
    <source>
        <dbReference type="Proteomes" id="UP001596222"/>
    </source>
</evidence>
<dbReference type="Proteomes" id="UP001596222">
    <property type="component" value="Unassembled WGS sequence"/>
</dbReference>
<evidence type="ECO:0000313" key="3">
    <source>
        <dbReference type="EMBL" id="MFC5147624.1"/>
    </source>
</evidence>
<dbReference type="EMBL" id="JBHSKJ010000013">
    <property type="protein sequence ID" value="MFC5147624.1"/>
    <property type="molecule type" value="Genomic_DNA"/>
</dbReference>
<dbReference type="PROSITE" id="PS51015">
    <property type="entry name" value="YDG"/>
    <property type="match status" value="1"/>
</dbReference>
<keyword evidence="4" id="KW-1185">Reference proteome</keyword>
<dbReference type="InterPro" id="IPR003105">
    <property type="entry name" value="SRA_YDG"/>
</dbReference>
<reference evidence="4" key="1">
    <citation type="journal article" date="2019" name="Int. J. Syst. Evol. Microbiol.">
        <title>The Global Catalogue of Microorganisms (GCM) 10K type strain sequencing project: providing services to taxonomists for standard genome sequencing and annotation.</title>
        <authorList>
            <consortium name="The Broad Institute Genomics Platform"/>
            <consortium name="The Broad Institute Genome Sequencing Center for Infectious Disease"/>
            <person name="Wu L."/>
            <person name="Ma J."/>
        </authorList>
    </citation>
    <scope>NUCLEOTIDE SEQUENCE [LARGE SCALE GENOMIC DNA]</scope>
    <source>
        <strain evidence="4">CGMCC 4.1641</strain>
    </source>
</reference>
<gene>
    <name evidence="3" type="ORF">ACFPP6_23450</name>
</gene>
<dbReference type="CDD" id="cd00085">
    <property type="entry name" value="HNHc"/>
    <property type="match status" value="1"/>
</dbReference>
<feature type="region of interest" description="Disordered" evidence="1">
    <location>
        <begin position="402"/>
        <end position="421"/>
    </location>
</feature>
<feature type="region of interest" description="Disordered" evidence="1">
    <location>
        <begin position="264"/>
        <end position="299"/>
    </location>
</feature>
<dbReference type="SUPFAM" id="SSF88697">
    <property type="entry name" value="PUA domain-like"/>
    <property type="match status" value="1"/>
</dbReference>
<accession>A0ABW0A4T2</accession>
<dbReference type="Gene3D" id="2.30.280.10">
    <property type="entry name" value="SRA-YDG"/>
    <property type="match status" value="1"/>
</dbReference>
<feature type="domain" description="YDG" evidence="2">
    <location>
        <begin position="108"/>
        <end position="250"/>
    </location>
</feature>
<name>A0ABW0A4T2_9ACTN</name>
<dbReference type="Gene3D" id="1.10.30.50">
    <property type="match status" value="1"/>
</dbReference>
<dbReference type="PANTHER" id="PTHR14140:SF27">
    <property type="entry name" value="OS04G0289800 PROTEIN"/>
    <property type="match status" value="1"/>
</dbReference>